<feature type="transmembrane region" description="Helical" evidence="2">
    <location>
        <begin position="173"/>
        <end position="193"/>
    </location>
</feature>
<dbReference type="AlphaFoldDB" id="A0A3N5ACX2"/>
<feature type="transmembrane region" description="Helical" evidence="2">
    <location>
        <begin position="340"/>
        <end position="360"/>
    </location>
</feature>
<reference evidence="3 4" key="1">
    <citation type="submission" date="2018-11" db="EMBL/GenBank/DDBJ databases">
        <title>Genomic Encyclopedia of Type Strains, Phase IV (KMG-IV): sequencing the most valuable type-strain genomes for metagenomic binning, comparative biology and taxonomic classification.</title>
        <authorList>
            <person name="Goeker M."/>
        </authorList>
    </citation>
    <scope>NUCLEOTIDE SEQUENCE [LARGE SCALE GENOMIC DNA]</scope>
    <source>
        <strain evidence="3 4">DSM 102936</strain>
    </source>
</reference>
<feature type="transmembrane region" description="Helical" evidence="2">
    <location>
        <begin position="205"/>
        <end position="236"/>
    </location>
</feature>
<accession>A0A3N5ACX2</accession>
<name>A0A3N5ACX2_9THEO</name>
<evidence type="ECO:0008006" key="5">
    <source>
        <dbReference type="Google" id="ProtNLM"/>
    </source>
</evidence>
<evidence type="ECO:0000313" key="4">
    <source>
        <dbReference type="Proteomes" id="UP000282654"/>
    </source>
</evidence>
<comment type="caution">
    <text evidence="3">The sequence shown here is derived from an EMBL/GenBank/DDBJ whole genome shotgun (WGS) entry which is preliminary data.</text>
</comment>
<feature type="transmembrane region" description="Helical" evidence="2">
    <location>
        <begin position="16"/>
        <end position="39"/>
    </location>
</feature>
<organism evidence="3 4">
    <name type="scientific">Thermodesulfitimonas autotrophica</name>
    <dbReference type="NCBI Taxonomy" id="1894989"/>
    <lineage>
        <taxon>Bacteria</taxon>
        <taxon>Bacillati</taxon>
        <taxon>Bacillota</taxon>
        <taxon>Clostridia</taxon>
        <taxon>Thermoanaerobacterales</taxon>
        <taxon>Thermoanaerobacteraceae</taxon>
        <taxon>Thermodesulfitimonas</taxon>
    </lineage>
</organism>
<feature type="transmembrane region" description="Helical" evidence="2">
    <location>
        <begin position="97"/>
        <end position="126"/>
    </location>
</feature>
<gene>
    <name evidence="3" type="ORF">EDD75_1846</name>
</gene>
<keyword evidence="2" id="KW-0472">Membrane</keyword>
<evidence type="ECO:0000256" key="1">
    <source>
        <dbReference type="SAM" id="MobiDB-lite"/>
    </source>
</evidence>
<protein>
    <recommendedName>
        <fullName evidence="5">Glycosyltransferase RgtA/B/C/D-like domain-containing protein</fullName>
    </recommendedName>
</protein>
<feature type="transmembrane region" description="Helical" evidence="2">
    <location>
        <begin position="248"/>
        <end position="267"/>
    </location>
</feature>
<keyword evidence="2" id="KW-0812">Transmembrane</keyword>
<feature type="transmembrane region" description="Helical" evidence="2">
    <location>
        <begin position="367"/>
        <end position="385"/>
    </location>
</feature>
<feature type="transmembrane region" description="Helical" evidence="2">
    <location>
        <begin position="138"/>
        <end position="153"/>
    </location>
</feature>
<keyword evidence="4" id="KW-1185">Reference proteome</keyword>
<dbReference type="Proteomes" id="UP000282654">
    <property type="component" value="Unassembled WGS sequence"/>
</dbReference>
<feature type="region of interest" description="Disordered" evidence="1">
    <location>
        <begin position="533"/>
        <end position="554"/>
    </location>
</feature>
<proteinExistence type="predicted"/>
<evidence type="ECO:0000313" key="3">
    <source>
        <dbReference type="EMBL" id="RPF42736.1"/>
    </source>
</evidence>
<keyword evidence="2" id="KW-1133">Transmembrane helix</keyword>
<dbReference type="EMBL" id="RKRE01000003">
    <property type="protein sequence ID" value="RPF42736.1"/>
    <property type="molecule type" value="Genomic_DNA"/>
</dbReference>
<sequence>MFPSGGTVTPRRYPRFFWLLFFGVPVLTLLPYLMLYAAAPPGTTFTGFFFASDDLESYLTDMRMAEYGWKWNFMFTAEDTRGGYIFLYYIFWGKLALWLHLPLIVAFHLARITASLLLILAAWRYLNTFSLREAERRWGLVFFCLAIQFPRFYDREWGLLLIFHPEFYPAANMLLLPHVAFSQAMFLFAAYCLREWARTRKVKYILCGNAALLGLVLVHPYMLLPYALLALLTLYFHRGPRVASDLRALASFLLLATPYLVYLYFLMHQPDIRAWQAQSATLTPWREILTRDAALLLPALAGLLVLWRREGPRREAACFWAAPFLPVLFPLSFQERLLEAAGPGFCFAAGIAVAAVASWCRTRWGPVVLTLILLAPLSAVCLTPVNRPSAWCFMRREEVALHRWIDAHLGREDVVLAAPLYSLRLPARAGCRVWAGHHDQTLNAKEKRRKVARFFGDPTFDQEAFLRENHVDYVLWDTERCALKPPAALVPVGRWGSLILFRNEKEGAPYPPKRAGRKASRSPGCVPVAATFPAGSSTTPCASRTKGVQRKGTK</sequence>
<evidence type="ECO:0000256" key="2">
    <source>
        <dbReference type="SAM" id="Phobius"/>
    </source>
</evidence>